<evidence type="ECO:0000313" key="1">
    <source>
        <dbReference type="Ensembl" id="ENSNVIP00000014036.1"/>
    </source>
</evidence>
<name>A0A8C7AUD5_NEOVI</name>
<dbReference type="GeneTree" id="ENSGT00940000167128"/>
<protein>
    <submittedName>
        <fullName evidence="1">Uncharacterized protein</fullName>
    </submittedName>
</protein>
<sequence length="47" mass="4987">SFCGRGVEASPGQEQPAGWFVTGVYVGLPSEAVDMVSNQTKTVRKSK</sequence>
<dbReference type="InterPro" id="IPR029133">
    <property type="entry name" value="OCC1"/>
</dbReference>
<keyword evidence="2" id="KW-1185">Reference proteome</keyword>
<organism evidence="1 2">
    <name type="scientific">Neovison vison</name>
    <name type="common">American mink</name>
    <name type="synonym">Mustela vison</name>
    <dbReference type="NCBI Taxonomy" id="452646"/>
    <lineage>
        <taxon>Eukaryota</taxon>
        <taxon>Metazoa</taxon>
        <taxon>Chordata</taxon>
        <taxon>Craniata</taxon>
        <taxon>Vertebrata</taxon>
        <taxon>Euteleostomi</taxon>
        <taxon>Mammalia</taxon>
        <taxon>Eutheria</taxon>
        <taxon>Laurasiatheria</taxon>
        <taxon>Carnivora</taxon>
        <taxon>Caniformia</taxon>
        <taxon>Musteloidea</taxon>
        <taxon>Mustelidae</taxon>
        <taxon>Mustelinae</taxon>
        <taxon>Neogale</taxon>
    </lineage>
</organism>
<dbReference type="AlphaFoldDB" id="A0A8C7AUD5"/>
<reference evidence="1" key="1">
    <citation type="submission" date="2025-08" db="UniProtKB">
        <authorList>
            <consortium name="Ensembl"/>
        </authorList>
    </citation>
    <scope>IDENTIFICATION</scope>
</reference>
<reference evidence="1" key="2">
    <citation type="submission" date="2025-09" db="UniProtKB">
        <authorList>
            <consortium name="Ensembl"/>
        </authorList>
    </citation>
    <scope>IDENTIFICATION</scope>
</reference>
<dbReference type="Pfam" id="PF15506">
    <property type="entry name" value="OCC1"/>
    <property type="match status" value="1"/>
</dbReference>
<dbReference type="Ensembl" id="ENSNVIT00000016391.1">
    <property type="protein sequence ID" value="ENSNVIP00000014036.1"/>
    <property type="gene ID" value="ENSNVIG00000011042.1"/>
</dbReference>
<proteinExistence type="predicted"/>
<evidence type="ECO:0000313" key="2">
    <source>
        <dbReference type="Proteomes" id="UP000694425"/>
    </source>
</evidence>
<accession>A0A8C7AUD5</accession>
<dbReference type="Proteomes" id="UP000694425">
    <property type="component" value="Unplaced"/>
</dbReference>